<evidence type="ECO:0000313" key="1">
    <source>
        <dbReference type="EMBL" id="ETV67814.1"/>
    </source>
</evidence>
<dbReference type="GeneID" id="20818047"/>
<protein>
    <submittedName>
        <fullName evidence="1">Uncharacterized protein</fullName>
    </submittedName>
</protein>
<dbReference type="OrthoDB" id="6021743at2759"/>
<dbReference type="RefSeq" id="XP_009842672.1">
    <property type="nucleotide sequence ID" value="XM_009844370.1"/>
</dbReference>
<organism evidence="1">
    <name type="scientific">Aphanomyces astaci</name>
    <name type="common">Crayfish plague agent</name>
    <dbReference type="NCBI Taxonomy" id="112090"/>
    <lineage>
        <taxon>Eukaryota</taxon>
        <taxon>Sar</taxon>
        <taxon>Stramenopiles</taxon>
        <taxon>Oomycota</taxon>
        <taxon>Saprolegniomycetes</taxon>
        <taxon>Saprolegniales</taxon>
        <taxon>Verrucalvaceae</taxon>
        <taxon>Aphanomyces</taxon>
    </lineage>
</organism>
<name>W4FLX1_APHAT</name>
<dbReference type="VEuPathDB" id="FungiDB:H257_16051"/>
<dbReference type="EMBL" id="KI913192">
    <property type="protein sequence ID" value="ETV67814.1"/>
    <property type="molecule type" value="Genomic_DNA"/>
</dbReference>
<gene>
    <name evidence="1" type="ORF">H257_16051</name>
</gene>
<dbReference type="AlphaFoldDB" id="W4FLX1"/>
<reference evidence="1" key="1">
    <citation type="submission" date="2013-12" db="EMBL/GenBank/DDBJ databases">
        <title>The Genome Sequence of Aphanomyces astaci APO3.</title>
        <authorList>
            <consortium name="The Broad Institute Genomics Platform"/>
            <person name="Russ C."/>
            <person name="Tyler B."/>
            <person name="van West P."/>
            <person name="Dieguez-Uribeondo J."/>
            <person name="Young S.K."/>
            <person name="Zeng Q."/>
            <person name="Gargeya S."/>
            <person name="Fitzgerald M."/>
            <person name="Abouelleil A."/>
            <person name="Alvarado L."/>
            <person name="Chapman S.B."/>
            <person name="Gainer-Dewar J."/>
            <person name="Goldberg J."/>
            <person name="Griggs A."/>
            <person name="Gujja S."/>
            <person name="Hansen M."/>
            <person name="Howarth C."/>
            <person name="Imamovic A."/>
            <person name="Ireland A."/>
            <person name="Larimer J."/>
            <person name="McCowan C."/>
            <person name="Murphy C."/>
            <person name="Pearson M."/>
            <person name="Poon T.W."/>
            <person name="Priest M."/>
            <person name="Roberts A."/>
            <person name="Saif S."/>
            <person name="Shea T."/>
            <person name="Sykes S."/>
            <person name="Wortman J."/>
            <person name="Nusbaum C."/>
            <person name="Birren B."/>
        </authorList>
    </citation>
    <scope>NUCLEOTIDE SEQUENCE [LARGE SCALE GENOMIC DNA]</scope>
    <source>
        <strain evidence="1">APO3</strain>
    </source>
</reference>
<accession>W4FLX1</accession>
<proteinExistence type="predicted"/>
<sequence length="98" mass="11075">MNMGFSCVHWSADCKLACVTDENIMISTYLNKDLSRFLLHPPFLTRYFLPLPAKDTNVPEPPTLDGVHEDGLDAHGTTTYRILNEQARKQSSNPQEIP</sequence>